<protein>
    <recommendedName>
        <fullName evidence="2">A20-type domain-containing protein</fullName>
    </recommendedName>
</protein>
<evidence type="ECO:0008006" key="2">
    <source>
        <dbReference type="Google" id="ProtNLM"/>
    </source>
</evidence>
<organism evidence="1">
    <name type="scientific">Brassica oleracea</name>
    <name type="common">Wild cabbage</name>
    <dbReference type="NCBI Taxonomy" id="3712"/>
    <lineage>
        <taxon>Eukaryota</taxon>
        <taxon>Viridiplantae</taxon>
        <taxon>Streptophyta</taxon>
        <taxon>Embryophyta</taxon>
        <taxon>Tracheophyta</taxon>
        <taxon>Spermatophyta</taxon>
        <taxon>Magnoliopsida</taxon>
        <taxon>eudicotyledons</taxon>
        <taxon>Gunneridae</taxon>
        <taxon>Pentapetalae</taxon>
        <taxon>rosids</taxon>
        <taxon>malvids</taxon>
        <taxon>Brassicales</taxon>
        <taxon>Brassicaceae</taxon>
        <taxon>Brassiceae</taxon>
        <taxon>Brassica</taxon>
    </lineage>
</organism>
<dbReference type="AlphaFoldDB" id="A0A3P6E0Y2"/>
<dbReference type="Gene3D" id="1.20.5.4770">
    <property type="match status" value="1"/>
</dbReference>
<evidence type="ECO:0000313" key="1">
    <source>
        <dbReference type="EMBL" id="VDD27975.1"/>
    </source>
</evidence>
<proteinExistence type="predicted"/>
<sequence>MAEEHRCQTPEGHHLCSNNCGFLSATMNICSKCYGNLCLKQQTCMKSTVKSFLSSSVEMGRVDRVQLPMTCCRPIDNRSSMDAPFIVRLVRWNHGLCGSKELRKLLMAMEHFNQL</sequence>
<accession>A0A3P6E0Y2</accession>
<name>A0A3P6E0Y2_BRAOL</name>
<reference evidence="1" key="1">
    <citation type="submission" date="2018-11" db="EMBL/GenBank/DDBJ databases">
        <authorList>
            <consortium name="Genoscope - CEA"/>
            <person name="William W."/>
        </authorList>
    </citation>
    <scope>NUCLEOTIDE SEQUENCE</scope>
</reference>
<gene>
    <name evidence="1" type="ORF">BOLC9T53298H</name>
</gene>
<dbReference type="SUPFAM" id="SSF57716">
    <property type="entry name" value="Glucocorticoid receptor-like (DNA-binding domain)"/>
    <property type="match status" value="1"/>
</dbReference>
<dbReference type="EMBL" id="LR031875">
    <property type="protein sequence ID" value="VDD27975.1"/>
    <property type="molecule type" value="Genomic_DNA"/>
</dbReference>